<accession>A0A0N5D5E0</accession>
<gene>
    <name evidence="1" type="ORF">TCLT_LOCUS8208</name>
</gene>
<evidence type="ECO:0000313" key="3">
    <source>
        <dbReference type="WBParaSite" id="TCLT_0000821901-mRNA-1"/>
    </source>
</evidence>
<keyword evidence="2" id="KW-1185">Reference proteome</keyword>
<dbReference type="EMBL" id="UYYF01004599">
    <property type="protein sequence ID" value="VDN05743.1"/>
    <property type="molecule type" value="Genomic_DNA"/>
</dbReference>
<evidence type="ECO:0000313" key="2">
    <source>
        <dbReference type="Proteomes" id="UP000276776"/>
    </source>
</evidence>
<dbReference type="Proteomes" id="UP000276776">
    <property type="component" value="Unassembled WGS sequence"/>
</dbReference>
<dbReference type="WBParaSite" id="TCLT_0000821901-mRNA-1">
    <property type="protein sequence ID" value="TCLT_0000821901-mRNA-1"/>
    <property type="gene ID" value="TCLT_0000821901"/>
</dbReference>
<reference evidence="1 2" key="2">
    <citation type="submission" date="2018-11" db="EMBL/GenBank/DDBJ databases">
        <authorList>
            <consortium name="Pathogen Informatics"/>
        </authorList>
    </citation>
    <scope>NUCLEOTIDE SEQUENCE [LARGE SCALE GENOMIC DNA]</scope>
</reference>
<dbReference type="AlphaFoldDB" id="A0A0N5D5E0"/>
<name>A0A0N5D5E0_THECL</name>
<organism evidence="3">
    <name type="scientific">Thelazia callipaeda</name>
    <name type="common">Oriental eyeworm</name>
    <name type="synonym">Parasitic nematode</name>
    <dbReference type="NCBI Taxonomy" id="103827"/>
    <lineage>
        <taxon>Eukaryota</taxon>
        <taxon>Metazoa</taxon>
        <taxon>Ecdysozoa</taxon>
        <taxon>Nematoda</taxon>
        <taxon>Chromadorea</taxon>
        <taxon>Rhabditida</taxon>
        <taxon>Spirurina</taxon>
        <taxon>Spiruromorpha</taxon>
        <taxon>Thelazioidea</taxon>
        <taxon>Thelaziidae</taxon>
        <taxon>Thelazia</taxon>
    </lineage>
</organism>
<sequence>MAVGCYPSYLLGCLFFRICVHVRDEQIVAEAKYEVDKENEKDINNKIVKYINLQAVTCPTDDYCFKKPSHTLHPSTLPSSIHSSAQMYKNMTEEDWMKPAEVRHALFPLLLTTSNLCLTHYTNRNSWGKHGNS</sequence>
<protein>
    <submittedName>
        <fullName evidence="3">Secreted protein</fullName>
    </submittedName>
</protein>
<proteinExistence type="predicted"/>
<reference evidence="3" key="1">
    <citation type="submission" date="2017-02" db="UniProtKB">
        <authorList>
            <consortium name="WormBaseParasite"/>
        </authorList>
    </citation>
    <scope>IDENTIFICATION</scope>
</reference>
<evidence type="ECO:0000313" key="1">
    <source>
        <dbReference type="EMBL" id="VDN05743.1"/>
    </source>
</evidence>